<organism evidence="2 3">
    <name type="scientific">Pedobacter metabolipauper</name>
    <dbReference type="NCBI Taxonomy" id="425513"/>
    <lineage>
        <taxon>Bacteria</taxon>
        <taxon>Pseudomonadati</taxon>
        <taxon>Bacteroidota</taxon>
        <taxon>Sphingobacteriia</taxon>
        <taxon>Sphingobacteriales</taxon>
        <taxon>Sphingobacteriaceae</taxon>
        <taxon>Pedobacter</taxon>
    </lineage>
</organism>
<evidence type="ECO:0000313" key="3">
    <source>
        <dbReference type="Proteomes" id="UP000295620"/>
    </source>
</evidence>
<dbReference type="EMBL" id="SNYC01000001">
    <property type="protein sequence ID" value="TDQ12805.1"/>
    <property type="molecule type" value="Genomic_DNA"/>
</dbReference>
<keyword evidence="3" id="KW-1185">Reference proteome</keyword>
<dbReference type="Proteomes" id="UP000295620">
    <property type="component" value="Unassembled WGS sequence"/>
</dbReference>
<evidence type="ECO:0000313" key="2">
    <source>
        <dbReference type="EMBL" id="TDQ12805.1"/>
    </source>
</evidence>
<reference evidence="2 3" key="1">
    <citation type="submission" date="2019-03" db="EMBL/GenBank/DDBJ databases">
        <title>Genomic Encyclopedia of Archaeal and Bacterial Type Strains, Phase II (KMG-II): from individual species to whole genera.</title>
        <authorList>
            <person name="Goeker M."/>
        </authorList>
    </citation>
    <scope>NUCLEOTIDE SEQUENCE [LARGE SCALE GENOMIC DNA]</scope>
    <source>
        <strain evidence="2 3">DSM 19035</strain>
    </source>
</reference>
<sequence length="71" mass="8085">MGNLNVASDSTTLKLKEIIKGLNDEIQQYEKAVLQTDEHAKFFKGNIAGLRRSKTTLEIFFQKQLEDEKNG</sequence>
<evidence type="ECO:0000256" key="1">
    <source>
        <dbReference type="SAM" id="Coils"/>
    </source>
</evidence>
<comment type="caution">
    <text evidence="2">The sequence shown here is derived from an EMBL/GenBank/DDBJ whole genome shotgun (WGS) entry which is preliminary data.</text>
</comment>
<name>A0A4V3D1R9_9SPHI</name>
<accession>A0A4V3D1R9</accession>
<keyword evidence="1" id="KW-0175">Coiled coil</keyword>
<proteinExistence type="predicted"/>
<protein>
    <submittedName>
        <fullName evidence="2">Uncharacterized protein</fullName>
    </submittedName>
</protein>
<dbReference type="RefSeq" id="WP_133574031.1">
    <property type="nucleotide sequence ID" value="NZ_SNYC01000001.1"/>
</dbReference>
<gene>
    <name evidence="2" type="ORF">ATK78_0012</name>
</gene>
<feature type="coiled-coil region" evidence="1">
    <location>
        <begin position="12"/>
        <end position="39"/>
    </location>
</feature>
<dbReference type="AlphaFoldDB" id="A0A4V3D1R9"/>